<feature type="region of interest" description="Disordered" evidence="1">
    <location>
        <begin position="68"/>
        <end position="97"/>
    </location>
</feature>
<proteinExistence type="predicted"/>
<dbReference type="InterPro" id="IPR042070">
    <property type="entry name" value="PucR_C-HTH_sf"/>
</dbReference>
<feature type="domain" description="RsbT co-antagonist protein RsbRD N-terminal" evidence="3">
    <location>
        <begin position="26"/>
        <end position="174"/>
    </location>
</feature>
<evidence type="ECO:0000256" key="1">
    <source>
        <dbReference type="SAM" id="MobiDB-lite"/>
    </source>
</evidence>
<dbReference type="Gene3D" id="1.10.10.2840">
    <property type="entry name" value="PucR C-terminal helix-turn-helix domain"/>
    <property type="match status" value="1"/>
</dbReference>
<evidence type="ECO:0000259" key="2">
    <source>
        <dbReference type="Pfam" id="PF13556"/>
    </source>
</evidence>
<evidence type="ECO:0000313" key="4">
    <source>
        <dbReference type="EMBL" id="SFD20334.1"/>
    </source>
</evidence>
<dbReference type="Pfam" id="PF13556">
    <property type="entry name" value="HTH_30"/>
    <property type="match status" value="1"/>
</dbReference>
<reference evidence="4 5" key="1">
    <citation type="submission" date="2016-10" db="EMBL/GenBank/DDBJ databases">
        <authorList>
            <person name="de Groot N.N."/>
        </authorList>
    </citation>
    <scope>NUCLEOTIDE SEQUENCE [LARGE SCALE GENOMIC DNA]</scope>
    <source>
        <strain evidence="4 5">CGMCC 4.5739</strain>
    </source>
</reference>
<dbReference type="OrthoDB" id="3196285at2"/>
<evidence type="ECO:0000313" key="5">
    <source>
        <dbReference type="Proteomes" id="UP000199207"/>
    </source>
</evidence>
<dbReference type="STRING" id="910347.SAMN05421773_11152"/>
<gene>
    <name evidence="4" type="ORF">SAMN05421773_11152</name>
</gene>
<sequence length="445" mass="47577">MASDGTDQADQRLRTALATALLRRLDALTTRVVSDIHAHSELYASGHPVTTEDLRETVRQNLLHSLQELGDTPAGGPAGPGGSGGFEAAARETGRRRAVQQVPLETVLRAYRRGGRVVWEAITELLRDWSVEPGHRALDVAGAVWETIDTYSSAMSESYRLTQLELHQREDTRRGALFEALLDGRGADPAVAKAAATALGIPEQDRYVLVAAAQDPAAPTDPGPALEEHGVWSFWRPRAAGPLPGPPAWGVNAGLVRLGGLTPERLSGVLRERLGSTAGVSPVILRLAQADGALRLAERALRTLPPEGGEVAVLDERLPEALLCEQPETAERLVDRYLGGVLRSSAERRVLLDTLRVWLETGGSATASASRLYCHRNTVLNRVARISELTGRSADSGETRLGWALALRALPLLPRALPPAAAAERPGPHSGGPARRPVRSRSGPA</sequence>
<feature type="region of interest" description="Disordered" evidence="1">
    <location>
        <begin position="418"/>
        <end position="445"/>
    </location>
</feature>
<evidence type="ECO:0000259" key="3">
    <source>
        <dbReference type="Pfam" id="PF14361"/>
    </source>
</evidence>
<feature type="compositionally biased region" description="Gly residues" evidence="1">
    <location>
        <begin position="76"/>
        <end position="85"/>
    </location>
</feature>
<dbReference type="PANTHER" id="PTHR33744:SF1">
    <property type="entry name" value="DNA-BINDING TRANSCRIPTIONAL ACTIVATOR ADER"/>
    <property type="match status" value="1"/>
</dbReference>
<dbReference type="InterPro" id="IPR025736">
    <property type="entry name" value="PucR_C-HTH_dom"/>
</dbReference>
<name>A0A1I1QDU1_9ACTN</name>
<dbReference type="InterPro" id="IPR025751">
    <property type="entry name" value="RsbRD_N_dom"/>
</dbReference>
<protein>
    <submittedName>
        <fullName evidence="4">PucR C-terminal helix-turn-helix domain-containing protein</fullName>
    </submittedName>
</protein>
<dbReference type="Pfam" id="PF14361">
    <property type="entry name" value="RsbRD_N"/>
    <property type="match status" value="1"/>
</dbReference>
<dbReference type="AlphaFoldDB" id="A0A1I1QDU1"/>
<accession>A0A1I1QDU1</accession>
<organism evidence="4 5">
    <name type="scientific">Streptomyces aidingensis</name>
    <dbReference type="NCBI Taxonomy" id="910347"/>
    <lineage>
        <taxon>Bacteria</taxon>
        <taxon>Bacillati</taxon>
        <taxon>Actinomycetota</taxon>
        <taxon>Actinomycetes</taxon>
        <taxon>Kitasatosporales</taxon>
        <taxon>Streptomycetaceae</taxon>
        <taxon>Streptomyces</taxon>
    </lineage>
</organism>
<dbReference type="InterPro" id="IPR051448">
    <property type="entry name" value="CdaR-like_regulators"/>
</dbReference>
<dbReference type="Proteomes" id="UP000199207">
    <property type="component" value="Unassembled WGS sequence"/>
</dbReference>
<keyword evidence="5" id="KW-1185">Reference proteome</keyword>
<dbReference type="EMBL" id="FOLM01000011">
    <property type="protein sequence ID" value="SFD20334.1"/>
    <property type="molecule type" value="Genomic_DNA"/>
</dbReference>
<feature type="domain" description="PucR C-terminal helix-turn-helix" evidence="2">
    <location>
        <begin position="351"/>
        <end position="409"/>
    </location>
</feature>
<dbReference type="RefSeq" id="WP_093840139.1">
    <property type="nucleotide sequence ID" value="NZ_FOLM01000011.1"/>
</dbReference>
<dbReference type="PANTHER" id="PTHR33744">
    <property type="entry name" value="CARBOHYDRATE DIACID REGULATOR"/>
    <property type="match status" value="1"/>
</dbReference>